<gene>
    <name evidence="1" type="ORF">EMWEY_00059630</name>
</gene>
<reference evidence="1" key="2">
    <citation type="submission" date="2013-10" db="EMBL/GenBank/DDBJ databases">
        <authorList>
            <person name="Aslett M."/>
        </authorList>
    </citation>
    <scope>NUCLEOTIDE SEQUENCE [LARGE SCALE GENOMIC DNA]</scope>
    <source>
        <strain evidence="1">Weybridge</strain>
    </source>
</reference>
<dbReference type="RefSeq" id="XP_013336655.1">
    <property type="nucleotide sequence ID" value="XM_013481201.1"/>
</dbReference>
<name>U6MEA9_EIMMA</name>
<dbReference type="Proteomes" id="UP000030763">
    <property type="component" value="Unassembled WGS sequence"/>
</dbReference>
<feature type="non-terminal residue" evidence="1">
    <location>
        <position position="131"/>
    </location>
</feature>
<proteinExistence type="predicted"/>
<keyword evidence="2" id="KW-1185">Reference proteome</keyword>
<sequence length="131" mass="14942">MVCDRCWLFVECVLPNYALCGVLYHDAECRCWLLVEYLLTHFVEFRISMGNEQMFVGLWTWAIVVGAIKGCNKEGNSVFSDEERMQGRCYTALVSVVDEPIRLDGWEVRFVKVSFGVLSASAIRVEDICEG</sequence>
<dbReference type="AlphaFoldDB" id="U6MEA9"/>
<organism evidence="1 2">
    <name type="scientific">Eimeria maxima</name>
    <name type="common">Coccidian parasite</name>
    <dbReference type="NCBI Taxonomy" id="5804"/>
    <lineage>
        <taxon>Eukaryota</taxon>
        <taxon>Sar</taxon>
        <taxon>Alveolata</taxon>
        <taxon>Apicomplexa</taxon>
        <taxon>Conoidasida</taxon>
        <taxon>Coccidia</taxon>
        <taxon>Eucoccidiorida</taxon>
        <taxon>Eimeriorina</taxon>
        <taxon>Eimeriidae</taxon>
        <taxon>Eimeria</taxon>
    </lineage>
</organism>
<dbReference type="GeneID" id="25339949"/>
<evidence type="ECO:0000313" key="2">
    <source>
        <dbReference type="Proteomes" id="UP000030763"/>
    </source>
</evidence>
<protein>
    <submittedName>
        <fullName evidence="1">Uncharacterized protein</fullName>
    </submittedName>
</protein>
<reference evidence="1" key="1">
    <citation type="submission" date="2013-10" db="EMBL/GenBank/DDBJ databases">
        <title>Genomic analysis of the causative agents of coccidiosis in chickens.</title>
        <authorList>
            <person name="Reid A.J."/>
            <person name="Blake D."/>
            <person name="Billington K."/>
            <person name="Browne H."/>
            <person name="Dunn M."/>
            <person name="Hung S."/>
            <person name="Kawahara F."/>
            <person name="Miranda-Saavedra D."/>
            <person name="Mourier T."/>
            <person name="Nagra H."/>
            <person name="Otto T.D."/>
            <person name="Rawlings N."/>
            <person name="Sanchez A."/>
            <person name="Sanders M."/>
            <person name="Subramaniam C."/>
            <person name="Tay Y."/>
            <person name="Dear P."/>
            <person name="Doerig C."/>
            <person name="Gruber A."/>
            <person name="Parkinson J."/>
            <person name="Shirley M."/>
            <person name="Wan K.L."/>
            <person name="Berriman M."/>
            <person name="Tomley F."/>
            <person name="Pain A."/>
        </authorList>
    </citation>
    <scope>NUCLEOTIDE SEQUENCE [LARGE SCALE GENOMIC DNA]</scope>
    <source>
        <strain evidence="1">Weybridge</strain>
    </source>
</reference>
<evidence type="ECO:0000313" key="1">
    <source>
        <dbReference type="EMBL" id="CDJ60010.1"/>
    </source>
</evidence>
<accession>U6MEA9</accession>
<dbReference type="EMBL" id="HG721152">
    <property type="protein sequence ID" value="CDJ60010.1"/>
    <property type="molecule type" value="Genomic_DNA"/>
</dbReference>
<dbReference type="VEuPathDB" id="ToxoDB:EMWEY_00059630"/>